<organism evidence="3 4">
    <name type="scientific">Leifsonia tongyongensis</name>
    <dbReference type="NCBI Taxonomy" id="1268043"/>
    <lineage>
        <taxon>Bacteria</taxon>
        <taxon>Bacillati</taxon>
        <taxon>Actinomycetota</taxon>
        <taxon>Actinomycetes</taxon>
        <taxon>Micrococcales</taxon>
        <taxon>Microbacteriaceae</taxon>
        <taxon>Leifsonia</taxon>
    </lineage>
</organism>
<dbReference type="InterPro" id="IPR001509">
    <property type="entry name" value="Epimerase_deHydtase"/>
</dbReference>
<protein>
    <submittedName>
        <fullName evidence="3">NAD-dependent epimerase/dehydratase family protein</fullName>
    </submittedName>
</protein>
<reference evidence="3 4" key="1">
    <citation type="journal article" date="2014" name="J. Microbiol.">
        <title>Diaminobutyricibacter tongyongensis gen. nov., sp. nov. and Homoserinibacter gongjuensis gen. nov., sp. nov. belong to the family Microbacteriaceae.</title>
        <authorList>
            <person name="Kim S.J."/>
            <person name="Ahn J.H."/>
            <person name="Weon H.Y."/>
            <person name="Hamada M."/>
            <person name="Suzuki K."/>
            <person name="Kwon S.W."/>
        </authorList>
    </citation>
    <scope>NUCLEOTIDE SEQUENCE [LARGE SCALE GENOMIC DNA]</scope>
    <source>
        <strain evidence="3 4">NBRC 108724</strain>
    </source>
</reference>
<gene>
    <name evidence="3" type="ORF">G3T36_11070</name>
</gene>
<keyword evidence="4" id="KW-1185">Reference proteome</keyword>
<evidence type="ECO:0000256" key="1">
    <source>
        <dbReference type="SAM" id="MobiDB-lite"/>
    </source>
</evidence>
<feature type="region of interest" description="Disordered" evidence="1">
    <location>
        <begin position="119"/>
        <end position="141"/>
    </location>
</feature>
<dbReference type="Proteomes" id="UP000474967">
    <property type="component" value="Unassembled WGS sequence"/>
</dbReference>
<dbReference type="InterPro" id="IPR036291">
    <property type="entry name" value="NAD(P)-bd_dom_sf"/>
</dbReference>
<dbReference type="AlphaFoldDB" id="A0A6L9XZF8"/>
<dbReference type="Pfam" id="PF01370">
    <property type="entry name" value="Epimerase"/>
    <property type="match status" value="1"/>
</dbReference>
<accession>A0A6L9XZF8</accession>
<feature type="domain" description="NAD-dependent epimerase/dehydratase" evidence="2">
    <location>
        <begin position="5"/>
        <end position="191"/>
    </location>
</feature>
<name>A0A6L9XZF8_9MICO</name>
<dbReference type="RefSeq" id="WP_163289832.1">
    <property type="nucleotide sequence ID" value="NZ_JAAGWY010000002.1"/>
</dbReference>
<dbReference type="EMBL" id="JAAGWY010000002">
    <property type="protein sequence ID" value="NEN06414.1"/>
    <property type="molecule type" value="Genomic_DNA"/>
</dbReference>
<evidence type="ECO:0000313" key="4">
    <source>
        <dbReference type="Proteomes" id="UP000474967"/>
    </source>
</evidence>
<dbReference type="SUPFAM" id="SSF51735">
    <property type="entry name" value="NAD(P)-binding Rossmann-fold domains"/>
    <property type="match status" value="1"/>
</dbReference>
<evidence type="ECO:0000313" key="3">
    <source>
        <dbReference type="EMBL" id="NEN06414.1"/>
    </source>
</evidence>
<proteinExistence type="predicted"/>
<comment type="caution">
    <text evidence="3">The sequence shown here is derived from an EMBL/GenBank/DDBJ whole genome shotgun (WGS) entry which is preliminary data.</text>
</comment>
<evidence type="ECO:0000259" key="2">
    <source>
        <dbReference type="Pfam" id="PF01370"/>
    </source>
</evidence>
<sequence length="338" mass="35986">MNRAIILGGNGVLGRAIALRLTAAGWNVDVTGRDPSHFPAELAQAGVRFHRSERREANDLARVIGGGADLLVDAVCYTGADARMLLPQLGAIRSTAMLSSKAVYVDRHGNHVNSDIAAQFDGPVGEDNPTMPPGNGEYDSREGYGANKVAAEQVLLQSGWPVTVIRASKVHGAGAANPREWMFVKRVLDGRPAVLLAHGGRGGDHTTAAVNTAALVETVAAHPGSRILNSADPDAPTGLDIARTVGRHLGHDWEEILLPDDADPALGAHPWDFVPPIVLDTRASVELGYRPVGTYAETIGAELEWLLASERHRPGASDPHVARWTDYAAEDRYLARAT</sequence>
<dbReference type="Gene3D" id="3.40.50.720">
    <property type="entry name" value="NAD(P)-binding Rossmann-like Domain"/>
    <property type="match status" value="1"/>
</dbReference>